<feature type="transmembrane region" description="Helical" evidence="10">
    <location>
        <begin position="797"/>
        <end position="819"/>
    </location>
</feature>
<evidence type="ECO:0000256" key="3">
    <source>
        <dbReference type="ARBA" id="ARBA00022448"/>
    </source>
</evidence>
<keyword evidence="5 10" id="KW-0378">Hydrolase</keyword>
<keyword evidence="7 10" id="KW-0653">Protein transport</keyword>
<name>A0A8H7Q4Y0_9FUNG</name>
<keyword evidence="3 10" id="KW-0813">Transport</keyword>
<evidence type="ECO:0000256" key="5">
    <source>
        <dbReference type="ARBA" id="ARBA00022801"/>
    </source>
</evidence>
<dbReference type="GO" id="GO:0005789">
    <property type="term" value="C:endoplasmic reticulum membrane"/>
    <property type="evidence" value="ECO:0007669"/>
    <property type="project" value="UniProtKB-SubCell"/>
</dbReference>
<evidence type="ECO:0000313" key="12">
    <source>
        <dbReference type="EMBL" id="KAG2185119.1"/>
    </source>
</evidence>
<accession>A0A8H7Q4Y0</accession>
<dbReference type="EMBL" id="JAEPRA010000005">
    <property type="protein sequence ID" value="KAG2185119.1"/>
    <property type="molecule type" value="Genomic_DNA"/>
</dbReference>
<keyword evidence="6 10" id="KW-0256">Endoplasmic reticulum</keyword>
<dbReference type="OrthoDB" id="348976at2759"/>
<protein>
    <recommendedName>
        <fullName evidence="10">GPI inositol-deacylase</fullName>
        <ecNumber evidence="10">3.1.-.-</ecNumber>
    </recommendedName>
</protein>
<comment type="similarity">
    <text evidence="2 10">Belongs to the GPI inositol-deacylase family.</text>
</comment>
<comment type="subcellular location">
    <subcellularLocation>
        <location evidence="1">Endoplasmic reticulum membrane</location>
        <topology evidence="1">Multi-pass membrane protein</topology>
    </subcellularLocation>
</comment>
<dbReference type="Gene3D" id="3.40.50.1820">
    <property type="entry name" value="alpha/beta hydrolase"/>
    <property type="match status" value="1"/>
</dbReference>
<evidence type="ECO:0000256" key="7">
    <source>
        <dbReference type="ARBA" id="ARBA00022927"/>
    </source>
</evidence>
<comment type="caution">
    <text evidence="12">The sequence shown here is derived from an EMBL/GenBank/DDBJ whole genome shotgun (WGS) entry which is preliminary data.</text>
</comment>
<feature type="domain" description="GPI inositol-deacylase PGAP1-like alpha/beta" evidence="11">
    <location>
        <begin position="81"/>
        <end position="301"/>
    </location>
</feature>
<proteinExistence type="inferred from homology"/>
<gene>
    <name evidence="12" type="ORF">INT44_001909</name>
</gene>
<dbReference type="InterPro" id="IPR039529">
    <property type="entry name" value="PGAP1/BST1"/>
</dbReference>
<dbReference type="SUPFAM" id="SSF53474">
    <property type="entry name" value="alpha/beta-Hydrolases"/>
    <property type="match status" value="1"/>
</dbReference>
<evidence type="ECO:0000256" key="10">
    <source>
        <dbReference type="RuleBase" id="RU365011"/>
    </source>
</evidence>
<dbReference type="PANTHER" id="PTHR15495">
    <property type="entry name" value="NEGATIVE REGULATOR OF VESICLE FORMATION-RELATED"/>
    <property type="match status" value="1"/>
</dbReference>
<evidence type="ECO:0000256" key="6">
    <source>
        <dbReference type="ARBA" id="ARBA00022824"/>
    </source>
</evidence>
<dbReference type="GO" id="GO:0006505">
    <property type="term" value="P:GPI anchor metabolic process"/>
    <property type="evidence" value="ECO:0007669"/>
    <property type="project" value="TreeGrafter"/>
</dbReference>
<dbReference type="GO" id="GO:0006888">
    <property type="term" value="P:endoplasmic reticulum to Golgi vesicle-mediated transport"/>
    <property type="evidence" value="ECO:0007669"/>
    <property type="project" value="TreeGrafter"/>
</dbReference>
<evidence type="ECO:0000256" key="4">
    <source>
        <dbReference type="ARBA" id="ARBA00022692"/>
    </source>
</evidence>
<dbReference type="InterPro" id="IPR012908">
    <property type="entry name" value="PGAP1-ab_dom-like"/>
</dbReference>
<comment type="function">
    <text evidence="10">Involved in inositol deacylation of GPI-anchored proteins which plays important roles in the quality control and ER-associated degradation of GPI-anchored proteins.</text>
</comment>
<feature type="transmembrane region" description="Helical" evidence="10">
    <location>
        <begin position="748"/>
        <end position="777"/>
    </location>
</feature>
<evidence type="ECO:0000256" key="1">
    <source>
        <dbReference type="ARBA" id="ARBA00004477"/>
    </source>
</evidence>
<evidence type="ECO:0000256" key="9">
    <source>
        <dbReference type="ARBA" id="ARBA00023136"/>
    </source>
</evidence>
<feature type="transmembrane region" description="Helical" evidence="10">
    <location>
        <begin position="603"/>
        <end position="625"/>
    </location>
</feature>
<feature type="transmembrane region" description="Helical" evidence="10">
    <location>
        <begin position="879"/>
        <end position="900"/>
    </location>
</feature>
<organism evidence="12 13">
    <name type="scientific">Umbelopsis vinacea</name>
    <dbReference type="NCBI Taxonomy" id="44442"/>
    <lineage>
        <taxon>Eukaryota</taxon>
        <taxon>Fungi</taxon>
        <taxon>Fungi incertae sedis</taxon>
        <taxon>Mucoromycota</taxon>
        <taxon>Mucoromycotina</taxon>
        <taxon>Umbelopsidomycetes</taxon>
        <taxon>Umbelopsidales</taxon>
        <taxon>Umbelopsidaceae</taxon>
        <taxon>Umbelopsis</taxon>
    </lineage>
</organism>
<evidence type="ECO:0000256" key="2">
    <source>
        <dbReference type="ARBA" id="ARBA00006931"/>
    </source>
</evidence>
<keyword evidence="4 10" id="KW-0812">Transmembrane</keyword>
<keyword evidence="8 10" id="KW-1133">Transmembrane helix</keyword>
<dbReference type="InterPro" id="IPR029058">
    <property type="entry name" value="AB_hydrolase_fold"/>
</dbReference>
<keyword evidence="9 10" id="KW-0472">Membrane</keyword>
<dbReference type="PANTHER" id="PTHR15495:SF7">
    <property type="entry name" value="GPI INOSITOL-DEACYLASE"/>
    <property type="match status" value="1"/>
</dbReference>
<evidence type="ECO:0000313" key="13">
    <source>
        <dbReference type="Proteomes" id="UP000612746"/>
    </source>
</evidence>
<dbReference type="EC" id="3.1.-.-" evidence="10"/>
<feature type="transmembrane region" description="Helical" evidence="10">
    <location>
        <begin position="692"/>
        <end position="720"/>
    </location>
</feature>
<dbReference type="Pfam" id="PF07819">
    <property type="entry name" value="PGAP1"/>
    <property type="match status" value="1"/>
</dbReference>
<evidence type="ECO:0000256" key="8">
    <source>
        <dbReference type="ARBA" id="ARBA00022989"/>
    </source>
</evidence>
<evidence type="ECO:0000259" key="11">
    <source>
        <dbReference type="Pfam" id="PF07819"/>
    </source>
</evidence>
<keyword evidence="13" id="KW-1185">Reference proteome</keyword>
<dbReference type="GO" id="GO:0050185">
    <property type="term" value="F:phosphatidylinositol deacylase activity"/>
    <property type="evidence" value="ECO:0007669"/>
    <property type="project" value="TreeGrafter"/>
</dbReference>
<dbReference type="GO" id="GO:0015031">
    <property type="term" value="P:protein transport"/>
    <property type="evidence" value="ECO:0007669"/>
    <property type="project" value="UniProtKB-KW"/>
</dbReference>
<reference evidence="12" key="1">
    <citation type="submission" date="2020-12" db="EMBL/GenBank/DDBJ databases">
        <title>Metabolic potential, ecology and presence of endohyphal bacteria is reflected in genomic diversity of Mucoromycotina.</title>
        <authorList>
            <person name="Muszewska A."/>
            <person name="Okrasinska A."/>
            <person name="Steczkiewicz K."/>
            <person name="Drgas O."/>
            <person name="Orlowska M."/>
            <person name="Perlinska-Lenart U."/>
            <person name="Aleksandrzak-Piekarczyk T."/>
            <person name="Szatraj K."/>
            <person name="Zielenkiewicz U."/>
            <person name="Pilsyk S."/>
            <person name="Malc E."/>
            <person name="Mieczkowski P."/>
            <person name="Kruszewska J.S."/>
            <person name="Biernat P."/>
            <person name="Pawlowska J."/>
        </authorList>
    </citation>
    <scope>NUCLEOTIDE SEQUENCE</scope>
    <source>
        <strain evidence="12">WA0000051536</strain>
    </source>
</reference>
<dbReference type="Proteomes" id="UP000612746">
    <property type="component" value="Unassembled WGS sequence"/>
</dbReference>
<dbReference type="AlphaFoldDB" id="A0A8H7Q4Y0"/>
<feature type="transmembrane region" description="Helical" evidence="10">
    <location>
        <begin position="646"/>
        <end position="672"/>
    </location>
</feature>
<sequence>MPSRTYLAVAGGSFLLLLGMFWSFLFASRDPKLCEMSYSRPIYIEQLSFNTSWSRLAEKYSLYLYREGGIDISDYVYGDSQPVLFIPGHAGSYKQARSIASETTVQFHELLQQRGRQHQQAKLDFFTLNYNEELSAIHGPTLLSQAEFANDAIRYILSLYRPSTSIIIVGHSMGGVIARILPTIPNHNHNKLNTIITLSTPHSVPPAPVDKTIANVYRNINAFWKTELVDGALKDVALISLAGGNLDNIVASDASSLHGLIPTTHGFSVYTTGIPRVWTGADHMAILWCNQLVKRLSTAIIKLIDEKQPSQIKPLRARVNIFRKLLLSRLDNNDETYFMGTTTAKELDALNTAVIDVPRIRITFQEDVLEKNQYVFKAQAVPSADFQIVTTAQPNSQLKVNICNKQDTSGSLLCNSVIGNAESLPQPENSNMPTLVALKIPSRHLLSKDLIVVDLPGQLSNGYFKAEFQSQQDQPLILNHTFLSLLFRSATFEFPKLEGGMVHFPNIHNALFRYKLIITTAQSDSSKNMVPIIRMSTSHLYESKFFTSISQDIDIAFHGESSFAVGQHLPHDEGGLKLQIFNQPHRALQATLKVDVVSSLGRILLQHGIALSVLPFAFATMVLCYQLATFNVTRSVPKWTIVAQQLYVRFILIGWSLLTALAVFSHQSAWIAKTLGIDNGLYGLGISGSDAVVPSIVVILASVGLIAFVVLVLDIVVCIIHRTLILMQGQRGVQATTMLHADPLKSSALCITAVLFCSAFIPPPALFSVIFLVQVFACSRALTASTVTQDSNQDRCGFSVLVILCCLLPYNGPATLVWVQNLMAGWYEMPGLMGSMEGRLQLTVLVAFLTHLRTDSLLVPKTAFAIGGPLALWSMTYCFSLGIHFAYSLQWVACCLWLLWTIPTKTKQD</sequence>